<sequence>MPSARVRELGHEGAPAGVRAARRNPRVVAAAVLTVTALLGLILTAMLDSRSPPATGEDGGPAAVSGAYEDRALP</sequence>
<keyword evidence="2" id="KW-0812">Transmembrane</keyword>
<feature type="region of interest" description="Disordered" evidence="1">
    <location>
        <begin position="49"/>
        <end position="74"/>
    </location>
</feature>
<dbReference type="Proteomes" id="UP001602370">
    <property type="component" value="Unassembled WGS sequence"/>
</dbReference>
<organism evidence="3 4">
    <name type="scientific">Streptomyces flavochromogenes</name>
    <dbReference type="NCBI Taxonomy" id="68199"/>
    <lineage>
        <taxon>Bacteria</taxon>
        <taxon>Bacillati</taxon>
        <taxon>Actinomycetota</taxon>
        <taxon>Actinomycetes</taxon>
        <taxon>Kitasatosporales</taxon>
        <taxon>Streptomycetaceae</taxon>
        <taxon>Streptomyces</taxon>
    </lineage>
</organism>
<keyword evidence="2" id="KW-0472">Membrane</keyword>
<keyword evidence="2" id="KW-1133">Transmembrane helix</keyword>
<protein>
    <submittedName>
        <fullName evidence="3">Uncharacterized protein</fullName>
    </submittedName>
</protein>
<accession>A0ABW6XR16</accession>
<dbReference type="RefSeq" id="WP_030326167.1">
    <property type="nucleotide sequence ID" value="NZ_JBIBDZ010000004.1"/>
</dbReference>
<evidence type="ECO:0000313" key="3">
    <source>
        <dbReference type="EMBL" id="MFF5919951.1"/>
    </source>
</evidence>
<name>A0ABW6XR16_9ACTN</name>
<proteinExistence type="predicted"/>
<dbReference type="EMBL" id="JBIBDZ010000004">
    <property type="protein sequence ID" value="MFF5919951.1"/>
    <property type="molecule type" value="Genomic_DNA"/>
</dbReference>
<evidence type="ECO:0000256" key="2">
    <source>
        <dbReference type="SAM" id="Phobius"/>
    </source>
</evidence>
<comment type="caution">
    <text evidence="3">The sequence shown here is derived from an EMBL/GenBank/DDBJ whole genome shotgun (WGS) entry which is preliminary data.</text>
</comment>
<keyword evidence="4" id="KW-1185">Reference proteome</keyword>
<feature type="transmembrane region" description="Helical" evidence="2">
    <location>
        <begin position="27"/>
        <end position="47"/>
    </location>
</feature>
<evidence type="ECO:0000256" key="1">
    <source>
        <dbReference type="SAM" id="MobiDB-lite"/>
    </source>
</evidence>
<reference evidence="3 4" key="1">
    <citation type="submission" date="2024-10" db="EMBL/GenBank/DDBJ databases">
        <title>The Natural Products Discovery Center: Release of the First 8490 Sequenced Strains for Exploring Actinobacteria Biosynthetic Diversity.</title>
        <authorList>
            <person name="Kalkreuter E."/>
            <person name="Kautsar S.A."/>
            <person name="Yang D."/>
            <person name="Bader C.D."/>
            <person name="Teijaro C.N."/>
            <person name="Fluegel L."/>
            <person name="Davis C.M."/>
            <person name="Simpson J.R."/>
            <person name="Lauterbach L."/>
            <person name="Steele A.D."/>
            <person name="Gui C."/>
            <person name="Meng S."/>
            <person name="Li G."/>
            <person name="Viehrig K."/>
            <person name="Ye F."/>
            <person name="Su P."/>
            <person name="Kiefer A.F."/>
            <person name="Nichols A."/>
            <person name="Cepeda A.J."/>
            <person name="Yan W."/>
            <person name="Fan B."/>
            <person name="Jiang Y."/>
            <person name="Adhikari A."/>
            <person name="Zheng C.-J."/>
            <person name="Schuster L."/>
            <person name="Cowan T.M."/>
            <person name="Smanski M.J."/>
            <person name="Chevrette M.G."/>
            <person name="De Carvalho L.P.S."/>
            <person name="Shen B."/>
        </authorList>
    </citation>
    <scope>NUCLEOTIDE SEQUENCE [LARGE SCALE GENOMIC DNA]</scope>
    <source>
        <strain evidence="3 4">NPDC012605</strain>
    </source>
</reference>
<gene>
    <name evidence="3" type="ORF">ACFY8C_16665</name>
</gene>
<evidence type="ECO:0000313" key="4">
    <source>
        <dbReference type="Proteomes" id="UP001602370"/>
    </source>
</evidence>